<protein>
    <recommendedName>
        <fullName evidence="9">Epoxyqueuosine reductase</fullName>
        <ecNumber evidence="9">1.17.99.6</ecNumber>
    </recommendedName>
    <alternativeName>
        <fullName evidence="9">Queuosine biosynthesis protein QueG</fullName>
    </alternativeName>
</protein>
<evidence type="ECO:0000256" key="1">
    <source>
        <dbReference type="ARBA" id="ARBA00022485"/>
    </source>
</evidence>
<gene>
    <name evidence="9 12" type="primary">queG</name>
    <name evidence="12" type="ORF">Q8A57_05250</name>
</gene>
<feature type="binding site" evidence="9">
    <location>
        <position position="251"/>
    </location>
    <ligand>
        <name>[4Fe-4S] cluster</name>
        <dbReference type="ChEBI" id="CHEBI:49883"/>
        <label>2</label>
    </ligand>
</feature>
<keyword evidence="3 9" id="KW-0819">tRNA processing</keyword>
<evidence type="ECO:0000256" key="4">
    <source>
        <dbReference type="ARBA" id="ARBA00022723"/>
    </source>
</evidence>
<comment type="subunit">
    <text evidence="9">Monomer.</text>
</comment>
<feature type="binding site" evidence="9">
    <location>
        <begin position="251"/>
        <end position="252"/>
    </location>
    <ligand>
        <name>cob(II)alamin</name>
        <dbReference type="ChEBI" id="CHEBI:16304"/>
    </ligand>
</feature>
<dbReference type="GO" id="GO:0005737">
    <property type="term" value="C:cytoplasm"/>
    <property type="evidence" value="ECO:0007669"/>
    <property type="project" value="UniProtKB-SubCell"/>
</dbReference>
<dbReference type="EMBL" id="JAUUUU010000002">
    <property type="protein sequence ID" value="MDP1520372.1"/>
    <property type="molecule type" value="Genomic_DNA"/>
</dbReference>
<evidence type="ECO:0000313" key="12">
    <source>
        <dbReference type="EMBL" id="MDP1520372.1"/>
    </source>
</evidence>
<evidence type="ECO:0000256" key="10">
    <source>
        <dbReference type="SAM" id="MobiDB-lite"/>
    </source>
</evidence>
<evidence type="ECO:0000259" key="11">
    <source>
        <dbReference type="PROSITE" id="PS51379"/>
    </source>
</evidence>
<comment type="caution">
    <text evidence="9">Lacks conserved residue(s) required for the propagation of feature annotation.</text>
</comment>
<keyword evidence="9" id="KW-0170">Cobalt</keyword>
<comment type="pathway">
    <text evidence="9">tRNA modification; tRNA-queuosine biosynthesis.</text>
</comment>
<dbReference type="PANTHER" id="PTHR30002">
    <property type="entry name" value="EPOXYQUEUOSINE REDUCTASE"/>
    <property type="match status" value="1"/>
</dbReference>
<feature type="binding site" evidence="9">
    <location>
        <position position="204"/>
    </location>
    <ligand>
        <name>[4Fe-4S] cluster</name>
        <dbReference type="ChEBI" id="CHEBI:49883"/>
        <label>1</label>
    </ligand>
</feature>
<dbReference type="AlphaFoldDB" id="A0AAW8B390"/>
<feature type="binding site" evidence="9">
    <location>
        <position position="258"/>
    </location>
    <ligand>
        <name>[4Fe-4S] cluster</name>
        <dbReference type="ChEBI" id="CHEBI:49883"/>
        <label>1</label>
    </ligand>
</feature>
<organism evidence="12 13">
    <name type="scientific">Porticoccus litoralis</name>
    <dbReference type="NCBI Taxonomy" id="434086"/>
    <lineage>
        <taxon>Bacteria</taxon>
        <taxon>Pseudomonadati</taxon>
        <taxon>Pseudomonadota</taxon>
        <taxon>Gammaproteobacteria</taxon>
        <taxon>Cellvibrionales</taxon>
        <taxon>Porticoccaceae</taxon>
        <taxon>Porticoccus</taxon>
    </lineage>
</organism>
<feature type="binding site" evidence="9">
    <location>
        <position position="254"/>
    </location>
    <ligand>
        <name>[4Fe-4S] cluster</name>
        <dbReference type="ChEBI" id="CHEBI:49883"/>
        <label>2</label>
    </ligand>
</feature>
<feature type="domain" description="4Fe-4S ferredoxin-type" evidence="11">
    <location>
        <begin position="189"/>
        <end position="218"/>
    </location>
</feature>
<dbReference type="Pfam" id="PF13484">
    <property type="entry name" value="Fer4_16"/>
    <property type="match status" value="1"/>
</dbReference>
<comment type="function">
    <text evidence="9">Catalyzes the conversion of epoxyqueuosine (oQ) to queuosine (Q), which is a hypermodified base found in the wobble positions of tRNA(Asp), tRNA(Asn), tRNA(His) and tRNA(Tyr).</text>
</comment>
<dbReference type="GO" id="GO:0051539">
    <property type="term" value="F:4 iron, 4 sulfur cluster binding"/>
    <property type="evidence" value="ECO:0007669"/>
    <property type="project" value="UniProtKB-KW"/>
</dbReference>
<dbReference type="InterPro" id="IPR013542">
    <property type="entry name" value="QueG_DUF1730"/>
</dbReference>
<comment type="cofactor">
    <cofactor evidence="9">
        <name>cob(II)alamin</name>
        <dbReference type="ChEBI" id="CHEBI:16304"/>
    </cofactor>
</comment>
<feature type="binding site" evidence="9">
    <location>
        <position position="208"/>
    </location>
    <ligand>
        <name>[4Fe-4S] cluster</name>
        <dbReference type="ChEBI" id="CHEBI:49883"/>
        <label>2</label>
    </ligand>
</feature>
<dbReference type="Pfam" id="PF08331">
    <property type="entry name" value="QueG_DUF1730"/>
    <property type="match status" value="1"/>
</dbReference>
<feature type="binding site" evidence="9">
    <location>
        <position position="233"/>
    </location>
    <ligand>
        <name>tRNA</name>
        <dbReference type="ChEBI" id="CHEBI:17843"/>
    </ligand>
</feature>
<sequence>MTLQHKDPDYTQLALQIKEWGKALGFQQIAIADIDLSDSGQQLNRWLEKGYQGDMRWMGEHGSKRYHPEQLLPNTRRVIVVRMDYLPPDDNLVAVLKSDDRAFISRYALGRDYHKLIRKRLTTLAKEIEKAVPGGVTQRPFVDSAPVMEKPLAVKAGIGWQGKHTLVINSQAGSWFFLGEIYTSLPLPVDTQLEEDQCGECQACLKVCPTDAFPEPYVLDARRCISYLTIENKGAIPEEFREPMGNRVFGCDDCQAVCPWNKAAPTSNEKDFSPRHQLDNSELATLFLWSEAEFMKYTEGSPIRRIGYQGWLRNLAVGLGNAPTTEKVLQALESRTNFPSPLVQEHVAWALQQHREPRRRKRKVANPDSRRN</sequence>
<feature type="active site" description="Proton donor" evidence="9">
    <location>
        <position position="143"/>
    </location>
</feature>
<feature type="binding site" evidence="9">
    <location>
        <position position="167"/>
    </location>
    <ligand>
        <name>cob(II)alamin</name>
        <dbReference type="ChEBI" id="CHEBI:16304"/>
    </ligand>
</feature>
<dbReference type="GO" id="GO:0008616">
    <property type="term" value="P:tRNA queuosine(34) biosynthetic process"/>
    <property type="evidence" value="ECO:0007669"/>
    <property type="project" value="UniProtKB-UniRule"/>
</dbReference>
<dbReference type="NCBIfam" id="TIGR00276">
    <property type="entry name" value="tRNA epoxyqueuosine(34) reductase QueG"/>
    <property type="match status" value="1"/>
</dbReference>
<accession>A0AAW8B390</accession>
<keyword evidence="13" id="KW-1185">Reference proteome</keyword>
<keyword evidence="5 9" id="KW-0671">Queuosine biosynthesis</keyword>
<dbReference type="SUPFAM" id="SSF46548">
    <property type="entry name" value="alpha-helical ferredoxin"/>
    <property type="match status" value="1"/>
</dbReference>
<feature type="binding site" evidence="9">
    <location>
        <position position="198"/>
    </location>
    <ligand>
        <name>[4Fe-4S] cluster</name>
        <dbReference type="ChEBI" id="CHEBI:49883"/>
        <label>1</label>
    </ligand>
</feature>
<dbReference type="Proteomes" id="UP001178354">
    <property type="component" value="Unassembled WGS sequence"/>
</dbReference>
<dbReference type="Gene3D" id="3.30.70.20">
    <property type="match status" value="1"/>
</dbReference>
<dbReference type="PROSITE" id="PS51379">
    <property type="entry name" value="4FE4S_FER_2"/>
    <property type="match status" value="1"/>
</dbReference>
<feature type="binding site" evidence="9">
    <location>
        <position position="226"/>
    </location>
    <ligand>
        <name>cob(II)alamin</name>
        <dbReference type="ChEBI" id="CHEBI:16304"/>
    </ligand>
</feature>
<feature type="binding site" evidence="9">
    <location>
        <position position="143"/>
    </location>
    <ligand>
        <name>cob(II)alamin</name>
        <dbReference type="ChEBI" id="CHEBI:16304"/>
    </ligand>
</feature>
<feature type="binding site" evidence="9">
    <location>
        <position position="224"/>
    </location>
    <ligand>
        <name>[4Fe-4S] cluster</name>
        <dbReference type="ChEBI" id="CHEBI:49883"/>
        <label>2</label>
    </ligand>
</feature>
<comment type="caution">
    <text evidence="12">The sequence shown here is derived from an EMBL/GenBank/DDBJ whole genome shotgun (WGS) entry which is preliminary data.</text>
</comment>
<dbReference type="InterPro" id="IPR017896">
    <property type="entry name" value="4Fe4S_Fe-S-bd"/>
</dbReference>
<feature type="region of interest" description="Disordered" evidence="10">
    <location>
        <begin position="353"/>
        <end position="372"/>
    </location>
</feature>
<feature type="binding site" evidence="9">
    <location>
        <position position="178"/>
    </location>
    <ligand>
        <name>cob(II)alamin</name>
        <dbReference type="ChEBI" id="CHEBI:16304"/>
    </ligand>
</feature>
<keyword evidence="6 9" id="KW-0560">Oxidoreductase</keyword>
<dbReference type="HAMAP" id="MF_00916">
    <property type="entry name" value="QueG"/>
    <property type="match status" value="1"/>
</dbReference>
<evidence type="ECO:0000256" key="8">
    <source>
        <dbReference type="ARBA" id="ARBA00023014"/>
    </source>
</evidence>
<dbReference type="PANTHER" id="PTHR30002:SF4">
    <property type="entry name" value="EPOXYQUEUOSINE REDUCTASE"/>
    <property type="match status" value="1"/>
</dbReference>
<dbReference type="GO" id="GO:0052693">
    <property type="term" value="F:epoxyqueuosine reductase activity"/>
    <property type="evidence" value="ECO:0007669"/>
    <property type="project" value="UniProtKB-UniRule"/>
</dbReference>
<comment type="cofactor">
    <cofactor evidence="9">
        <name>[4Fe-4S] cluster</name>
        <dbReference type="ChEBI" id="CHEBI:49883"/>
    </cofactor>
    <text evidence="9">Binds 2 [4Fe-4S] clusters per monomer.</text>
</comment>
<name>A0AAW8B390_9GAMM</name>
<dbReference type="GO" id="GO:0046872">
    <property type="term" value="F:metal ion binding"/>
    <property type="evidence" value="ECO:0007669"/>
    <property type="project" value="UniProtKB-KW"/>
</dbReference>
<keyword evidence="1 9" id="KW-0004">4Fe-4S</keyword>
<feature type="binding site" evidence="9">
    <location>
        <position position="65"/>
    </location>
    <ligand>
        <name>cob(II)alamin</name>
        <dbReference type="ChEBI" id="CHEBI:16304"/>
    </ligand>
</feature>
<dbReference type="GO" id="GO:0031419">
    <property type="term" value="F:cobalamin binding"/>
    <property type="evidence" value="ECO:0007669"/>
    <property type="project" value="UniProtKB-KW"/>
</dbReference>
<comment type="catalytic activity">
    <reaction evidence="9">
        <text>epoxyqueuosine(34) in tRNA + AH2 = queuosine(34) in tRNA + A + H2O</text>
        <dbReference type="Rhea" id="RHEA:32159"/>
        <dbReference type="Rhea" id="RHEA-COMP:18571"/>
        <dbReference type="Rhea" id="RHEA-COMP:18582"/>
        <dbReference type="ChEBI" id="CHEBI:13193"/>
        <dbReference type="ChEBI" id="CHEBI:15377"/>
        <dbReference type="ChEBI" id="CHEBI:17499"/>
        <dbReference type="ChEBI" id="CHEBI:194431"/>
        <dbReference type="ChEBI" id="CHEBI:194443"/>
        <dbReference type="EC" id="1.17.99.6"/>
    </reaction>
</comment>
<evidence type="ECO:0000256" key="2">
    <source>
        <dbReference type="ARBA" id="ARBA00022490"/>
    </source>
</evidence>
<evidence type="ECO:0000256" key="6">
    <source>
        <dbReference type="ARBA" id="ARBA00023002"/>
    </source>
</evidence>
<keyword evidence="7 9" id="KW-0408">Iron</keyword>
<evidence type="ECO:0000256" key="5">
    <source>
        <dbReference type="ARBA" id="ARBA00022785"/>
    </source>
</evidence>
<keyword evidence="2 9" id="KW-0963">Cytoplasm</keyword>
<keyword evidence="9" id="KW-0846">Cobalamin</keyword>
<dbReference type="EC" id="1.17.99.6" evidence="9"/>
<evidence type="ECO:0000256" key="7">
    <source>
        <dbReference type="ARBA" id="ARBA00023004"/>
    </source>
</evidence>
<dbReference type="InterPro" id="IPR017900">
    <property type="entry name" value="4Fe4S_Fe_S_CS"/>
</dbReference>
<evidence type="ECO:0000256" key="3">
    <source>
        <dbReference type="ARBA" id="ARBA00022694"/>
    </source>
</evidence>
<comment type="subcellular location">
    <subcellularLocation>
        <location evidence="9">Cytoplasm</location>
    </subcellularLocation>
</comment>
<dbReference type="InterPro" id="IPR004453">
    <property type="entry name" value="QueG"/>
</dbReference>
<dbReference type="RefSeq" id="WP_305169937.1">
    <property type="nucleotide sequence ID" value="NZ_JAUUUU010000002.1"/>
</dbReference>
<evidence type="ECO:0000313" key="13">
    <source>
        <dbReference type="Proteomes" id="UP001178354"/>
    </source>
</evidence>
<dbReference type="PROSITE" id="PS00198">
    <property type="entry name" value="4FE4S_FER_1"/>
    <property type="match status" value="1"/>
</dbReference>
<keyword evidence="8 9" id="KW-0411">Iron-sulfur</keyword>
<reference evidence="12" key="1">
    <citation type="journal article" date="2010" name="Int. J. Syst. Evol. Microbiol.">
        <title>Porticoccus litoralis gen. nov., sp. nov., a gammaproteobacterium isolated from the Yellow Sea.</title>
        <authorList>
            <person name="Oh H.M."/>
            <person name="Kim H."/>
            <person name="Kim K.M."/>
            <person name="Min G.S."/>
            <person name="Cho J.C."/>
        </authorList>
    </citation>
    <scope>NUCLEOTIDE SEQUENCE</scope>
    <source>
        <strain evidence="12">DSM 25064</strain>
    </source>
</reference>
<dbReference type="FunFam" id="3.30.70.20:FF:000017">
    <property type="entry name" value="Epoxyqueuosine reductase"/>
    <property type="match status" value="1"/>
</dbReference>
<comment type="similarity">
    <text evidence="9">Belongs to the QueG family.</text>
</comment>
<evidence type="ECO:0000256" key="9">
    <source>
        <dbReference type="HAMAP-Rule" id="MF_00916"/>
    </source>
</evidence>
<proteinExistence type="inferred from homology"/>
<keyword evidence="4 9" id="KW-0479">Metal-binding</keyword>
<feature type="binding site" evidence="9">
    <location>
        <position position="201"/>
    </location>
    <ligand>
        <name>[4Fe-4S] cluster</name>
        <dbReference type="ChEBI" id="CHEBI:49883"/>
        <label>1</label>
    </ligand>
</feature>
<reference evidence="12" key="2">
    <citation type="submission" date="2023-08" db="EMBL/GenBank/DDBJ databases">
        <authorList>
            <person name="Luo J."/>
        </authorList>
    </citation>
    <scope>NUCLEOTIDE SEQUENCE</scope>
    <source>
        <strain evidence="12">DSM 25064</strain>
    </source>
</reference>